<dbReference type="PANTHER" id="PTHR48111:SF40">
    <property type="entry name" value="PHOSPHATE REGULON TRANSCRIPTIONAL REGULATORY PROTEIN PHOB"/>
    <property type="match status" value="1"/>
</dbReference>
<feature type="modified residue" description="4-aspartylphosphate" evidence="4">
    <location>
        <position position="91"/>
    </location>
</feature>
<dbReference type="InterPro" id="IPR036388">
    <property type="entry name" value="WH-like_DNA-bd_sf"/>
</dbReference>
<dbReference type="AlphaFoldDB" id="E8TIN0"/>
<dbReference type="GO" id="GO:0000976">
    <property type="term" value="F:transcription cis-regulatory region binding"/>
    <property type="evidence" value="ECO:0007669"/>
    <property type="project" value="TreeGrafter"/>
</dbReference>
<dbReference type="GO" id="GO:0005829">
    <property type="term" value="C:cytosol"/>
    <property type="evidence" value="ECO:0007669"/>
    <property type="project" value="TreeGrafter"/>
</dbReference>
<dbReference type="SUPFAM" id="SSF52172">
    <property type="entry name" value="CheY-like"/>
    <property type="match status" value="1"/>
</dbReference>
<evidence type="ECO:0000256" key="4">
    <source>
        <dbReference type="PROSITE-ProRule" id="PRU00169"/>
    </source>
</evidence>
<feature type="DNA-binding region" description="OmpR/PhoB-type" evidence="5">
    <location>
        <begin position="171"/>
        <end position="269"/>
    </location>
</feature>
<dbReference type="InterPro" id="IPR016032">
    <property type="entry name" value="Sig_transdc_resp-reg_C-effctor"/>
</dbReference>
<dbReference type="KEGG" id="mci:Mesci_5810"/>
<dbReference type="InterPro" id="IPR011006">
    <property type="entry name" value="CheY-like_superfamily"/>
</dbReference>
<evidence type="ECO:0000256" key="2">
    <source>
        <dbReference type="ARBA" id="ARBA00023012"/>
    </source>
</evidence>
<dbReference type="Gene3D" id="1.10.10.10">
    <property type="entry name" value="Winged helix-like DNA-binding domain superfamily/Winged helix DNA-binding domain"/>
    <property type="match status" value="1"/>
</dbReference>
<dbReference type="Pfam" id="PF00486">
    <property type="entry name" value="Trans_reg_C"/>
    <property type="match status" value="1"/>
</dbReference>
<evidence type="ECO:0000259" key="7">
    <source>
        <dbReference type="PROSITE" id="PS51755"/>
    </source>
</evidence>
<dbReference type="HOGENOM" id="CLU_000445_30_4_5"/>
<evidence type="ECO:0000313" key="8">
    <source>
        <dbReference type="EMBL" id="ADV14835.1"/>
    </source>
</evidence>
<dbReference type="PATRIC" id="fig|765698.3.peg.6313"/>
<dbReference type="RefSeq" id="WP_013533484.1">
    <property type="nucleotide sequence ID" value="NC_014923.1"/>
</dbReference>
<accession>E8TIN0</accession>
<dbReference type="STRING" id="765698.Mesci_5810"/>
<evidence type="ECO:0000256" key="5">
    <source>
        <dbReference type="PROSITE-ProRule" id="PRU01091"/>
    </source>
</evidence>
<dbReference type="PROSITE" id="PS51755">
    <property type="entry name" value="OMPR_PHOB"/>
    <property type="match status" value="1"/>
</dbReference>
<organism evidence="8 9">
    <name type="scientific">Mesorhizobium ciceri biovar biserrulae (strain HAMBI 2942 / LMG 23838 / WSM1271)</name>
    <dbReference type="NCBI Taxonomy" id="765698"/>
    <lineage>
        <taxon>Bacteria</taxon>
        <taxon>Pseudomonadati</taxon>
        <taxon>Pseudomonadota</taxon>
        <taxon>Alphaproteobacteria</taxon>
        <taxon>Hyphomicrobiales</taxon>
        <taxon>Phyllobacteriaceae</taxon>
        <taxon>Mesorhizobium</taxon>
    </lineage>
</organism>
<feature type="domain" description="OmpR/PhoB-type" evidence="7">
    <location>
        <begin position="171"/>
        <end position="269"/>
    </location>
</feature>
<keyword evidence="3 5" id="KW-0238">DNA-binding</keyword>
<evidence type="ECO:0000313" key="9">
    <source>
        <dbReference type="Proteomes" id="UP000007471"/>
    </source>
</evidence>
<reference evidence="9" key="1">
    <citation type="submission" date="2011-01" db="EMBL/GenBank/DDBJ databases">
        <title>Complete sequence of chromosome of Mesorhizobium ciceri bv. biserrulae WSM1271.</title>
        <authorList>
            <person name="Lucas S."/>
            <person name="Copeland A."/>
            <person name="Lapidus A."/>
            <person name="Cheng J.-F."/>
            <person name="Goodwin L."/>
            <person name="Pitluck S."/>
            <person name="Teshima H."/>
            <person name="Detter J.C."/>
            <person name="Han C."/>
            <person name="Tapia R."/>
            <person name="Land M."/>
            <person name="Hauser L."/>
            <person name="Kyrpides N."/>
            <person name="Ivanova N."/>
            <person name="Nandasena K."/>
            <person name="Reeve W.G."/>
            <person name="Howieson J.G."/>
            <person name="O'Hara G."/>
            <person name="Tiwari R.P."/>
            <person name="Woyke T."/>
        </authorList>
    </citation>
    <scope>NUCLEOTIDE SEQUENCE [LARGE SCALE GENOMIC DNA]</scope>
    <source>
        <strain evidence="9">HAMBI 2942 / LMG 23838 / WSM1271</strain>
    </source>
</reference>
<dbReference type="GO" id="GO:0032993">
    <property type="term" value="C:protein-DNA complex"/>
    <property type="evidence" value="ECO:0007669"/>
    <property type="project" value="TreeGrafter"/>
</dbReference>
<sequence>MRDEAGFEPRGHDNLQQPRWPAVAADAVQADQAPEVTPMKPLVLICSQDAELYLLLSHILEVDGFATEPVRSAKEVLALADEREFQAVVLDCGPASITGAPICARLKGEPRTADLTVIALIAPGAEEQHLDLLKARIDERFVRPIVPANLLDFLRARLALPKRGANGVENGGWLTFGDLEMKVDARRIRGNGHDIHLGVIEFNVLLLMMEAPGKVFSRKELIGAAWEKNIHVEPRTVDVHVSRIRTALKKAWPGGGILTVRSAGYSLQTPDG</sequence>
<dbReference type="OrthoDB" id="9803032at2"/>
<proteinExistence type="predicted"/>
<protein>
    <submittedName>
        <fullName evidence="8">Transcriptional regulator domain-containing protein</fullName>
    </submittedName>
</protein>
<feature type="domain" description="Response regulatory" evidence="6">
    <location>
        <begin position="42"/>
        <end position="158"/>
    </location>
</feature>
<dbReference type="Pfam" id="PF00072">
    <property type="entry name" value="Response_reg"/>
    <property type="match status" value="1"/>
</dbReference>
<dbReference type="SMART" id="SM00862">
    <property type="entry name" value="Trans_reg_C"/>
    <property type="match status" value="1"/>
</dbReference>
<dbReference type="GO" id="GO:0006355">
    <property type="term" value="P:regulation of DNA-templated transcription"/>
    <property type="evidence" value="ECO:0007669"/>
    <property type="project" value="InterPro"/>
</dbReference>
<dbReference type="InterPro" id="IPR039420">
    <property type="entry name" value="WalR-like"/>
</dbReference>
<dbReference type="EMBL" id="CP002447">
    <property type="protein sequence ID" value="ADV14835.1"/>
    <property type="molecule type" value="Genomic_DNA"/>
</dbReference>
<dbReference type="eggNOG" id="COG0745">
    <property type="taxonomic scope" value="Bacteria"/>
</dbReference>
<dbReference type="GeneID" id="90993059"/>
<dbReference type="Proteomes" id="UP000007471">
    <property type="component" value="Chromosome"/>
</dbReference>
<dbReference type="PANTHER" id="PTHR48111">
    <property type="entry name" value="REGULATOR OF RPOS"/>
    <property type="match status" value="1"/>
</dbReference>
<keyword evidence="1 4" id="KW-0597">Phosphoprotein</keyword>
<dbReference type="InterPro" id="IPR001789">
    <property type="entry name" value="Sig_transdc_resp-reg_receiver"/>
</dbReference>
<evidence type="ECO:0000256" key="1">
    <source>
        <dbReference type="ARBA" id="ARBA00022553"/>
    </source>
</evidence>
<dbReference type="GO" id="GO:0000156">
    <property type="term" value="F:phosphorelay response regulator activity"/>
    <property type="evidence" value="ECO:0007669"/>
    <property type="project" value="TreeGrafter"/>
</dbReference>
<dbReference type="SUPFAM" id="SSF46894">
    <property type="entry name" value="C-terminal effector domain of the bipartite response regulators"/>
    <property type="match status" value="1"/>
</dbReference>
<dbReference type="Gene3D" id="3.40.50.2300">
    <property type="match status" value="1"/>
</dbReference>
<evidence type="ECO:0000256" key="3">
    <source>
        <dbReference type="ARBA" id="ARBA00023125"/>
    </source>
</evidence>
<gene>
    <name evidence="8" type="ordered locus">Mesci_5810</name>
</gene>
<dbReference type="CDD" id="cd00383">
    <property type="entry name" value="trans_reg_C"/>
    <property type="match status" value="1"/>
</dbReference>
<name>E8TIN0_MESCW</name>
<evidence type="ECO:0000259" key="6">
    <source>
        <dbReference type="PROSITE" id="PS50110"/>
    </source>
</evidence>
<dbReference type="PROSITE" id="PS50110">
    <property type="entry name" value="RESPONSE_REGULATORY"/>
    <property type="match status" value="1"/>
</dbReference>
<keyword evidence="2" id="KW-0902">Two-component regulatory system</keyword>
<dbReference type="InterPro" id="IPR001867">
    <property type="entry name" value="OmpR/PhoB-type_DNA-bd"/>
</dbReference>